<proteinExistence type="inferred from homology"/>
<feature type="transmembrane region" description="Helical" evidence="9">
    <location>
        <begin position="146"/>
        <end position="165"/>
    </location>
</feature>
<feature type="transmembrane region" description="Helical" evidence="9">
    <location>
        <begin position="85"/>
        <end position="110"/>
    </location>
</feature>
<feature type="domain" description="Tripartite ATP-independent periplasmic transporters DctQ component" evidence="10">
    <location>
        <begin position="25"/>
        <end position="172"/>
    </location>
</feature>
<comment type="subcellular location">
    <subcellularLocation>
        <location evidence="1 9">Cell inner membrane</location>
        <topology evidence="1 9">Multi-pass membrane protein</topology>
    </subcellularLocation>
</comment>
<keyword evidence="3" id="KW-1003">Cell membrane</keyword>
<accession>A0ABV7B5E7</accession>
<organism evidence="11 12">
    <name type="scientific">Halomonas tibetensis</name>
    <dbReference type="NCBI Taxonomy" id="2259590"/>
    <lineage>
        <taxon>Bacteria</taxon>
        <taxon>Pseudomonadati</taxon>
        <taxon>Pseudomonadota</taxon>
        <taxon>Gammaproteobacteria</taxon>
        <taxon>Oceanospirillales</taxon>
        <taxon>Halomonadaceae</taxon>
        <taxon>Halomonas</taxon>
    </lineage>
</organism>
<feature type="transmembrane region" description="Helical" evidence="9">
    <location>
        <begin position="12"/>
        <end position="34"/>
    </location>
</feature>
<dbReference type="RefSeq" id="WP_379758638.1">
    <property type="nucleotide sequence ID" value="NZ_JBHRSQ010000012.1"/>
</dbReference>
<dbReference type="EMBL" id="JBHRSQ010000012">
    <property type="protein sequence ID" value="MFC2992430.1"/>
    <property type="molecule type" value="Genomic_DNA"/>
</dbReference>
<evidence type="ECO:0000256" key="1">
    <source>
        <dbReference type="ARBA" id="ARBA00004429"/>
    </source>
</evidence>
<keyword evidence="4 9" id="KW-0997">Cell inner membrane</keyword>
<keyword evidence="2 9" id="KW-0813">Transport</keyword>
<comment type="similarity">
    <text evidence="8 9">Belongs to the TRAP transporter small permease family.</text>
</comment>
<evidence type="ECO:0000256" key="9">
    <source>
        <dbReference type="RuleBase" id="RU369079"/>
    </source>
</evidence>
<keyword evidence="6 9" id="KW-1133">Transmembrane helix</keyword>
<dbReference type="InterPro" id="IPR007387">
    <property type="entry name" value="TRAP_DctQ"/>
</dbReference>
<dbReference type="PANTHER" id="PTHR35011:SF2">
    <property type="entry name" value="2,3-DIKETO-L-GULONATE TRAP TRANSPORTER SMALL PERMEASE PROTEIN YIAM"/>
    <property type="match status" value="1"/>
</dbReference>
<evidence type="ECO:0000256" key="6">
    <source>
        <dbReference type="ARBA" id="ARBA00022989"/>
    </source>
</evidence>
<name>A0ABV7B5E7_9GAMM</name>
<evidence type="ECO:0000313" key="11">
    <source>
        <dbReference type="EMBL" id="MFC2992430.1"/>
    </source>
</evidence>
<comment type="function">
    <text evidence="9">Part of the tripartite ATP-independent periplasmic (TRAP) transport system.</text>
</comment>
<evidence type="ECO:0000256" key="3">
    <source>
        <dbReference type="ARBA" id="ARBA00022475"/>
    </source>
</evidence>
<evidence type="ECO:0000259" key="10">
    <source>
        <dbReference type="Pfam" id="PF04290"/>
    </source>
</evidence>
<keyword evidence="5 9" id="KW-0812">Transmembrane</keyword>
<dbReference type="Proteomes" id="UP001595386">
    <property type="component" value="Unassembled WGS sequence"/>
</dbReference>
<comment type="caution">
    <text evidence="11">The sequence shown here is derived from an EMBL/GenBank/DDBJ whole genome shotgun (WGS) entry which is preliminary data.</text>
</comment>
<evidence type="ECO:0000256" key="2">
    <source>
        <dbReference type="ARBA" id="ARBA00022448"/>
    </source>
</evidence>
<reference evidence="12" key="1">
    <citation type="journal article" date="2019" name="Int. J. Syst. Evol. Microbiol.">
        <title>The Global Catalogue of Microorganisms (GCM) 10K type strain sequencing project: providing services to taxonomists for standard genome sequencing and annotation.</title>
        <authorList>
            <consortium name="The Broad Institute Genomics Platform"/>
            <consortium name="The Broad Institute Genome Sequencing Center for Infectious Disease"/>
            <person name="Wu L."/>
            <person name="Ma J."/>
        </authorList>
    </citation>
    <scope>NUCLEOTIDE SEQUENCE [LARGE SCALE GENOMIC DNA]</scope>
    <source>
        <strain evidence="12">KCTC 52660</strain>
    </source>
</reference>
<evidence type="ECO:0000256" key="8">
    <source>
        <dbReference type="ARBA" id="ARBA00038436"/>
    </source>
</evidence>
<dbReference type="Pfam" id="PF04290">
    <property type="entry name" value="DctQ"/>
    <property type="match status" value="1"/>
</dbReference>
<comment type="subunit">
    <text evidence="9">The complex comprises the extracytoplasmic solute receptor protein and the two transmembrane proteins.</text>
</comment>
<evidence type="ECO:0000256" key="5">
    <source>
        <dbReference type="ARBA" id="ARBA00022692"/>
    </source>
</evidence>
<sequence>MLSRLSDCLARLEEIAAAALAAAVTLLILVNVAFRAAGSPLYWISELAIYAMIWMTFLIAGAVLKRRRGIAVTLVADALPGFGRRLLMALVDLAVLVFAVLLLWLCWRWYQPLELARLGFDFGAFQRETFNFIYAENTSTLGIKKFWVWLILPWFALSLTFHGLVNLGSALRGLGDPVEAHGAPQNEPPGASQ</sequence>
<evidence type="ECO:0000313" key="12">
    <source>
        <dbReference type="Proteomes" id="UP001595386"/>
    </source>
</evidence>
<protein>
    <recommendedName>
        <fullName evidence="9">TRAP transporter small permease protein</fullName>
    </recommendedName>
</protein>
<gene>
    <name evidence="11" type="ORF">ACFODV_10345</name>
</gene>
<dbReference type="PANTHER" id="PTHR35011">
    <property type="entry name" value="2,3-DIKETO-L-GULONATE TRAP TRANSPORTER SMALL PERMEASE PROTEIN YIAM"/>
    <property type="match status" value="1"/>
</dbReference>
<keyword evidence="12" id="KW-1185">Reference proteome</keyword>
<evidence type="ECO:0000256" key="7">
    <source>
        <dbReference type="ARBA" id="ARBA00023136"/>
    </source>
</evidence>
<keyword evidence="7 9" id="KW-0472">Membrane</keyword>
<evidence type="ECO:0000256" key="4">
    <source>
        <dbReference type="ARBA" id="ARBA00022519"/>
    </source>
</evidence>
<dbReference type="InterPro" id="IPR055348">
    <property type="entry name" value="DctQ"/>
</dbReference>
<feature type="transmembrane region" description="Helical" evidence="9">
    <location>
        <begin position="40"/>
        <end position="64"/>
    </location>
</feature>